<keyword evidence="1" id="KW-0812">Transmembrane</keyword>
<dbReference type="STRING" id="172713.GCA_001705305_01625"/>
<evidence type="ECO:0000256" key="1">
    <source>
        <dbReference type="SAM" id="Phobius"/>
    </source>
</evidence>
<keyword evidence="1" id="KW-1133">Transmembrane helix</keyword>
<evidence type="ECO:0000313" key="2">
    <source>
        <dbReference type="EMBL" id="ASR47768.1"/>
    </source>
</evidence>
<dbReference type="EMBL" id="CP020028">
    <property type="protein sequence ID" value="ASR47768.1"/>
    <property type="molecule type" value="Genomic_DNA"/>
</dbReference>
<dbReference type="KEGG" id="pkb:B4V02_14315"/>
<sequence>MNKSDWTIAVSIIFVGLSCMIMSATAYAPNPMLSYFGIMLKLTVVAGILISLFWLSYIWLNKRKK</sequence>
<name>A0A222WP32_9BACL</name>
<evidence type="ECO:0000313" key="3">
    <source>
        <dbReference type="Proteomes" id="UP000214666"/>
    </source>
</evidence>
<keyword evidence="3" id="KW-1185">Reference proteome</keyword>
<accession>A0A222WP32</accession>
<feature type="transmembrane region" description="Helical" evidence="1">
    <location>
        <begin position="34"/>
        <end position="60"/>
    </location>
</feature>
<gene>
    <name evidence="2" type="ORF">B4V02_14315</name>
</gene>
<protein>
    <submittedName>
        <fullName evidence="2">Uncharacterized protein</fullName>
    </submittedName>
</protein>
<keyword evidence="1" id="KW-0472">Membrane</keyword>
<dbReference type="AlphaFoldDB" id="A0A222WP32"/>
<dbReference type="Proteomes" id="UP000214666">
    <property type="component" value="Chromosome"/>
</dbReference>
<proteinExistence type="predicted"/>
<reference evidence="2 3" key="1">
    <citation type="submission" date="2017-03" db="EMBL/GenBank/DDBJ databases">
        <title>Complete genome sequence of Paenibacillus Kribbensis producing bioflocculants.</title>
        <authorList>
            <person name="Lee H.-G."/>
            <person name="Oh H.-M."/>
        </authorList>
    </citation>
    <scope>NUCLEOTIDE SEQUENCE [LARGE SCALE GENOMIC DNA]</scope>
    <source>
        <strain evidence="2 3">AM49</strain>
    </source>
</reference>
<dbReference type="PROSITE" id="PS51257">
    <property type="entry name" value="PROKAR_LIPOPROTEIN"/>
    <property type="match status" value="1"/>
</dbReference>
<organism evidence="2 3">
    <name type="scientific">Paenibacillus kribbensis</name>
    <dbReference type="NCBI Taxonomy" id="172713"/>
    <lineage>
        <taxon>Bacteria</taxon>
        <taxon>Bacillati</taxon>
        <taxon>Bacillota</taxon>
        <taxon>Bacilli</taxon>
        <taxon>Bacillales</taxon>
        <taxon>Paenibacillaceae</taxon>
        <taxon>Paenibacillus</taxon>
    </lineage>
</organism>
<feature type="transmembrane region" description="Helical" evidence="1">
    <location>
        <begin position="7"/>
        <end position="28"/>
    </location>
</feature>